<keyword evidence="4" id="KW-1185">Reference proteome</keyword>
<dbReference type="InterPro" id="IPR019559">
    <property type="entry name" value="Cullin_neddylation_domain"/>
</dbReference>
<reference evidence="3" key="1">
    <citation type="submission" date="2021-01" db="EMBL/GenBank/DDBJ databases">
        <authorList>
            <consortium name="Genoscope - CEA"/>
            <person name="William W."/>
        </authorList>
    </citation>
    <scope>NUCLEOTIDE SEQUENCE</scope>
</reference>
<dbReference type="InterPro" id="IPR059120">
    <property type="entry name" value="Cullin-like_AB"/>
</dbReference>
<dbReference type="Pfam" id="PF26557">
    <property type="entry name" value="Cullin_AB"/>
    <property type="match status" value="1"/>
</dbReference>
<dbReference type="AlphaFoldDB" id="A0A8S1QKG2"/>
<proteinExistence type="inferred from homology"/>
<accession>A0A8S1QKG2</accession>
<evidence type="ECO:0000313" key="4">
    <source>
        <dbReference type="Proteomes" id="UP000692954"/>
    </source>
</evidence>
<comment type="caution">
    <text evidence="3">The sequence shown here is derived from an EMBL/GenBank/DDBJ whole genome shotgun (WGS) entry which is preliminary data.</text>
</comment>
<dbReference type="SMART" id="SM00884">
    <property type="entry name" value="Cullin_Nedd8"/>
    <property type="match status" value="1"/>
</dbReference>
<organism evidence="3 4">
    <name type="scientific">Paramecium sonneborni</name>
    <dbReference type="NCBI Taxonomy" id="65129"/>
    <lineage>
        <taxon>Eukaryota</taxon>
        <taxon>Sar</taxon>
        <taxon>Alveolata</taxon>
        <taxon>Ciliophora</taxon>
        <taxon>Intramacronucleata</taxon>
        <taxon>Oligohymenophorea</taxon>
        <taxon>Peniculida</taxon>
        <taxon>Parameciidae</taxon>
        <taxon>Paramecium</taxon>
    </lineage>
</organism>
<comment type="similarity">
    <text evidence="1">Belongs to the cullin family.</text>
</comment>
<dbReference type="InterPro" id="IPR045093">
    <property type="entry name" value="Cullin"/>
</dbReference>
<feature type="domain" description="Cullin family profile" evidence="2">
    <location>
        <begin position="413"/>
        <end position="647"/>
    </location>
</feature>
<dbReference type="PROSITE" id="PS50069">
    <property type="entry name" value="CULLIN_2"/>
    <property type="match status" value="1"/>
</dbReference>
<name>A0A8S1QKG2_9CILI</name>
<evidence type="ECO:0000259" key="2">
    <source>
        <dbReference type="PROSITE" id="PS50069"/>
    </source>
</evidence>
<evidence type="ECO:0000256" key="1">
    <source>
        <dbReference type="PROSITE-ProRule" id="PRU00330"/>
    </source>
</evidence>
<dbReference type="Proteomes" id="UP000692954">
    <property type="component" value="Unassembled WGS sequence"/>
</dbReference>
<dbReference type="GO" id="GO:0006511">
    <property type="term" value="P:ubiquitin-dependent protein catabolic process"/>
    <property type="evidence" value="ECO:0007669"/>
    <property type="project" value="InterPro"/>
</dbReference>
<dbReference type="PANTHER" id="PTHR11932">
    <property type="entry name" value="CULLIN"/>
    <property type="match status" value="1"/>
</dbReference>
<evidence type="ECO:0000313" key="3">
    <source>
        <dbReference type="EMBL" id="CAD8116202.1"/>
    </source>
</evidence>
<protein>
    <recommendedName>
        <fullName evidence="2">Cullin family profile domain-containing protein</fullName>
    </recommendedName>
</protein>
<gene>
    <name evidence="3" type="ORF">PSON_ATCC_30995.1.T1100098</name>
</gene>
<dbReference type="GO" id="GO:0031625">
    <property type="term" value="F:ubiquitin protein ligase binding"/>
    <property type="evidence" value="ECO:0007669"/>
    <property type="project" value="InterPro"/>
</dbReference>
<dbReference type="EMBL" id="CAJJDN010000110">
    <property type="protein sequence ID" value="CAD8116202.1"/>
    <property type="molecule type" value="Genomic_DNA"/>
</dbReference>
<sequence>MDQDYKPIDIDYFTQQIHSLILECKQSHNFDINLFVQFASKTRNQINNTSNSKQACFLIVIQLQKCLLQIFAQQFQNKPELDEFFDAFKEYETAAKYLNLACYHIFQNLSQKEKFIFWKIAVCKIIKDNIENIRSRIFTSLEDLLDQIYKKQESEYVHKVQEKELKQDRENLKKKFFNHLQILLGFSMNENLIQNDINVFDDLCQRLYKFIKNEYEQKFKRWSQVYSVKDYLCLVEREFEINEQLFSCLNNIQQFKSHYLNIFRIIYENLVFKYKDVVLKDERGFIGLLNEFFSQQDQFDEAVSGEIIQILRVYSRFQDQEQYFKDFKQKFQQFVRENIEQQYKKQTLHHELEKQKSKYKSLVKILGDIYDKFDNLIRMCFKESDNFNGRYDLEMIVQSELKLFFINLEQSIQLTLKLCDYVHDLMMQLAKSDDQSQIKDNQEEILKVQKCLLPSVKDFDYYLIINNYRLASRLLNYLIFFEKQHALYHLDNEQYILDQMKQFCGEKKLKKINKMISETKDLLNKKIAIEFREDLTEIILINKKKWPKLYNNDQNVFQELQIFKQQFITKRQNYNARENSIKIEFSDTLSFVEIYWSEVEKTLIINCVQAAILFLFNEDDDMRTLNEIAESLKLETHQVLFQLERLVAQKILWNDKDSYFLNNSQIEQEVKEPLIVIDHNIYENQQYMNEFKPLYDKTQDLKFQLDAFIMKNLKIEKQMNHTILFDLVSKKFYPIPMSNDKLKESLEWLIKNEYICRDQKEKSVYLYK</sequence>
<dbReference type="InterPro" id="IPR016158">
    <property type="entry name" value="Cullin_homology"/>
</dbReference>
<dbReference type="OrthoDB" id="27073at2759"/>